<evidence type="ECO:0000313" key="3">
    <source>
        <dbReference type="EMBL" id="SHE68322.1"/>
    </source>
</evidence>
<dbReference type="InterPro" id="IPR001296">
    <property type="entry name" value="Glyco_trans_1"/>
</dbReference>
<dbReference type="AlphaFoldDB" id="A0A1M4VHK7"/>
<dbReference type="Pfam" id="PF00534">
    <property type="entry name" value="Glycos_transf_1"/>
    <property type="match status" value="1"/>
</dbReference>
<dbReference type="RefSeq" id="WP_084110831.1">
    <property type="nucleotide sequence ID" value="NZ_FQVH01000004.1"/>
</dbReference>
<dbReference type="Pfam" id="PF13439">
    <property type="entry name" value="Glyco_transf_4"/>
    <property type="match status" value="1"/>
</dbReference>
<dbReference type="InterPro" id="IPR050194">
    <property type="entry name" value="Glycosyltransferase_grp1"/>
</dbReference>
<proteinExistence type="predicted"/>
<dbReference type="PANTHER" id="PTHR45947:SF3">
    <property type="entry name" value="SULFOQUINOVOSYL TRANSFERASE SQD2"/>
    <property type="match status" value="1"/>
</dbReference>
<dbReference type="Gene3D" id="3.40.50.2000">
    <property type="entry name" value="Glycogen Phosphorylase B"/>
    <property type="match status" value="2"/>
</dbReference>
<sequence length="413" mass="48371">MKILMLSWEYPPRIVGGLSRHVQDLSRVLSQQNEVHVLSVRDENLPEFEVDENVYVHRVIPYNIQTENFNLWVTHMNMAMMEEGTRLFRNVDFDIIHAHDWLVAYAARFFKNIYRIPLLSTIHATEFGRNRGLYNDSQRYISNVEWFLTYESWKVICCSRYMMNELKYIFNIPPDKIRVIPNGVRIDEFERGYYDEIFRARYARPNEKIIFFIGRLVHEKGLDILIEAMPIVLNQYADVKLVVAGTGPKEEDYKRKVSNMGLGNKVLFTGYIDDETRVKLYNNVDIAVFPSLYEPFGIVALEAMAAKVPVIVSDVGGFKEIIDQGYDGIKVQPENPQELASAILKLLFDEEYAKLLYKRAYAKVKKDYKWEDIGKRTMDVYNEILLEFATSPWYKENRKPIPEKIGNREEGII</sequence>
<dbReference type="CDD" id="cd03801">
    <property type="entry name" value="GT4_PimA-like"/>
    <property type="match status" value="1"/>
</dbReference>
<keyword evidence="4" id="KW-1185">Reference proteome</keyword>
<reference evidence="3 4" key="1">
    <citation type="submission" date="2016-11" db="EMBL/GenBank/DDBJ databases">
        <authorList>
            <person name="Jaros S."/>
            <person name="Januszkiewicz K."/>
            <person name="Wedrychowicz H."/>
        </authorList>
    </citation>
    <scope>NUCLEOTIDE SEQUENCE [LARGE SCALE GENOMIC DNA]</scope>
    <source>
        <strain evidence="3 4">DSM 17918</strain>
    </source>
</reference>
<gene>
    <name evidence="3" type="ORF">SAMN02746089_00627</name>
</gene>
<accession>A0A1M4VHK7</accession>
<dbReference type="OrthoDB" id="9795068at2"/>
<dbReference type="STRING" id="1121256.SAMN02746089_00627"/>
<protein>
    <submittedName>
        <fullName evidence="3">Glycosyltransferase involved in cell wall bisynthesis</fullName>
    </submittedName>
</protein>
<name>A0A1M4VHK7_9THEO</name>
<evidence type="ECO:0000313" key="4">
    <source>
        <dbReference type="Proteomes" id="UP000184088"/>
    </source>
</evidence>
<dbReference type="PANTHER" id="PTHR45947">
    <property type="entry name" value="SULFOQUINOVOSYL TRANSFERASE SQD2"/>
    <property type="match status" value="1"/>
</dbReference>
<evidence type="ECO:0000259" key="2">
    <source>
        <dbReference type="Pfam" id="PF13439"/>
    </source>
</evidence>
<dbReference type="GO" id="GO:0016757">
    <property type="term" value="F:glycosyltransferase activity"/>
    <property type="evidence" value="ECO:0007669"/>
    <property type="project" value="InterPro"/>
</dbReference>
<evidence type="ECO:0000259" key="1">
    <source>
        <dbReference type="Pfam" id="PF00534"/>
    </source>
</evidence>
<dbReference type="InterPro" id="IPR028098">
    <property type="entry name" value="Glyco_trans_4-like_N"/>
</dbReference>
<organism evidence="3 4">
    <name type="scientific">Caldanaerobius fijiensis DSM 17918</name>
    <dbReference type="NCBI Taxonomy" id="1121256"/>
    <lineage>
        <taxon>Bacteria</taxon>
        <taxon>Bacillati</taxon>
        <taxon>Bacillota</taxon>
        <taxon>Clostridia</taxon>
        <taxon>Thermoanaerobacterales</taxon>
        <taxon>Thermoanaerobacteraceae</taxon>
        <taxon>Caldanaerobius</taxon>
    </lineage>
</organism>
<dbReference type="EMBL" id="FQVH01000004">
    <property type="protein sequence ID" value="SHE68322.1"/>
    <property type="molecule type" value="Genomic_DNA"/>
</dbReference>
<feature type="domain" description="Glycosyl transferase family 1" evidence="1">
    <location>
        <begin position="197"/>
        <end position="361"/>
    </location>
</feature>
<dbReference type="Proteomes" id="UP000184088">
    <property type="component" value="Unassembled WGS sequence"/>
</dbReference>
<keyword evidence="3" id="KW-0808">Transferase</keyword>
<dbReference type="SUPFAM" id="SSF53756">
    <property type="entry name" value="UDP-Glycosyltransferase/glycogen phosphorylase"/>
    <property type="match status" value="1"/>
</dbReference>
<feature type="domain" description="Glycosyltransferase subfamily 4-like N-terminal" evidence="2">
    <location>
        <begin position="15"/>
        <end position="187"/>
    </location>
</feature>